<comment type="similarity">
    <text evidence="1">Belongs to the cytidine and deoxycytidylate deaminase family.</text>
</comment>
<dbReference type="PANTHER" id="PTHR11644:SF2">
    <property type="entry name" value="CYTIDINE DEAMINASE"/>
    <property type="match status" value="1"/>
</dbReference>
<dbReference type="PROSITE" id="PS51747">
    <property type="entry name" value="CYT_DCMP_DEAMINASES_2"/>
    <property type="match status" value="1"/>
</dbReference>
<evidence type="ECO:0000313" key="4">
    <source>
        <dbReference type="EMBL" id="SHG07518.1"/>
    </source>
</evidence>
<dbReference type="InterPro" id="IPR050202">
    <property type="entry name" value="Cyt/Deoxycyt_deaminase"/>
</dbReference>
<dbReference type="GO" id="GO:0004126">
    <property type="term" value="F:cytidine deaminase activity"/>
    <property type="evidence" value="ECO:0007669"/>
    <property type="project" value="UniProtKB-ARBA"/>
</dbReference>
<dbReference type="Proteomes" id="UP000184089">
    <property type="component" value="Unassembled WGS sequence"/>
</dbReference>
<keyword evidence="6" id="KW-1185">Reference proteome</keyword>
<comment type="caution">
    <text evidence="4">The sequence shown here is derived from an EMBL/GenBank/DDBJ whole genome shotgun (WGS) entry which is preliminary data.</text>
</comment>
<dbReference type="Proteomes" id="UP000474718">
    <property type="component" value="Unassembled WGS sequence"/>
</dbReference>
<reference evidence="4" key="2">
    <citation type="submission" date="2016-11" db="EMBL/GenBank/DDBJ databases">
        <authorList>
            <person name="Varghese N."/>
            <person name="Submissions S."/>
        </authorList>
    </citation>
    <scope>NUCLEOTIDE SEQUENCE</scope>
    <source>
        <strain evidence="4">DSM 4029</strain>
    </source>
</reference>
<evidence type="ECO:0000313" key="3">
    <source>
        <dbReference type="EMBL" id="MZL68830.1"/>
    </source>
</evidence>
<dbReference type="InterPro" id="IPR016193">
    <property type="entry name" value="Cytidine_deaminase-like"/>
</dbReference>
<dbReference type="GO" id="GO:0055086">
    <property type="term" value="P:nucleobase-containing small molecule metabolic process"/>
    <property type="evidence" value="ECO:0007669"/>
    <property type="project" value="UniProtKB-ARBA"/>
</dbReference>
<dbReference type="InterPro" id="IPR002125">
    <property type="entry name" value="CMP_dCMP_dom"/>
</dbReference>
<dbReference type="Gene3D" id="3.40.140.10">
    <property type="entry name" value="Cytidine Deaminase, domain 2"/>
    <property type="match status" value="1"/>
</dbReference>
<feature type="domain" description="CMP/dCMP-type deaminase" evidence="2">
    <location>
        <begin position="1"/>
        <end position="126"/>
    </location>
</feature>
<dbReference type="PANTHER" id="PTHR11644">
    <property type="entry name" value="CYTIDINE DEAMINASE"/>
    <property type="match status" value="1"/>
</dbReference>
<evidence type="ECO:0000256" key="1">
    <source>
        <dbReference type="ARBA" id="ARBA00006576"/>
    </source>
</evidence>
<dbReference type="SUPFAM" id="SSF53927">
    <property type="entry name" value="Cytidine deaminase-like"/>
    <property type="match status" value="1"/>
</dbReference>
<accession>A0AAQ1MDA5</accession>
<protein>
    <submittedName>
        <fullName evidence="4">Cytidine deaminase</fullName>
    </submittedName>
</protein>
<reference evidence="3 6" key="3">
    <citation type="journal article" date="2019" name="Nat. Med.">
        <title>A library of human gut bacterial isolates paired with longitudinal multiomics data enables mechanistic microbiome research.</title>
        <authorList>
            <person name="Poyet M."/>
            <person name="Groussin M."/>
            <person name="Gibbons S.M."/>
            <person name="Avila-Pacheco J."/>
            <person name="Jiang X."/>
            <person name="Kearney S.M."/>
            <person name="Perrotta A.R."/>
            <person name="Berdy B."/>
            <person name="Zhao S."/>
            <person name="Lieberman T.D."/>
            <person name="Swanson P.K."/>
            <person name="Smith M."/>
            <person name="Roesemann S."/>
            <person name="Alexander J.E."/>
            <person name="Rich S.A."/>
            <person name="Livny J."/>
            <person name="Vlamakis H."/>
            <person name="Clish C."/>
            <person name="Bullock K."/>
            <person name="Deik A."/>
            <person name="Scott J."/>
            <person name="Pierce K.A."/>
            <person name="Xavier R.J."/>
            <person name="Alm E.J."/>
        </authorList>
    </citation>
    <scope>NUCLEOTIDE SEQUENCE [LARGE SCALE GENOMIC DNA]</scope>
    <source>
        <strain evidence="3 6">BIOML-A2</strain>
    </source>
</reference>
<organism evidence="4 5">
    <name type="scientific">Bittarella massiliensis</name>
    <name type="common">ex Durand et al. 2017</name>
    <dbReference type="NCBI Taxonomy" id="1720313"/>
    <lineage>
        <taxon>Bacteria</taxon>
        <taxon>Bacillati</taxon>
        <taxon>Bacillota</taxon>
        <taxon>Clostridia</taxon>
        <taxon>Eubacteriales</taxon>
        <taxon>Oscillospiraceae</taxon>
        <taxon>Bittarella (ex Durand et al. 2017)</taxon>
    </lineage>
</organism>
<dbReference type="EMBL" id="FQVY01000002">
    <property type="protein sequence ID" value="SHG07518.1"/>
    <property type="molecule type" value="Genomic_DNA"/>
</dbReference>
<gene>
    <name evidence="3" type="ORF">GT747_03445</name>
    <name evidence="4" type="ORF">SAMN05444424_1375</name>
</gene>
<dbReference type="CDD" id="cd01283">
    <property type="entry name" value="cytidine_deaminase"/>
    <property type="match status" value="1"/>
</dbReference>
<dbReference type="GO" id="GO:0072527">
    <property type="term" value="P:pyrimidine-containing compound metabolic process"/>
    <property type="evidence" value="ECO:0007669"/>
    <property type="project" value="UniProtKB-ARBA"/>
</dbReference>
<reference evidence="5" key="1">
    <citation type="submission" date="2016-11" db="EMBL/GenBank/DDBJ databases">
        <authorList>
            <person name="Jaros S."/>
            <person name="Januszkiewicz K."/>
            <person name="Wedrychowicz H."/>
        </authorList>
    </citation>
    <scope>NUCLEOTIDE SEQUENCE [LARGE SCALE GENOMIC DNA]</scope>
    <source>
        <strain evidence="5">DSM 4029</strain>
    </source>
</reference>
<evidence type="ECO:0000313" key="6">
    <source>
        <dbReference type="Proteomes" id="UP000474718"/>
    </source>
</evidence>
<sequence length="126" mass="13489">MEPEFIALYERAKAVLCPRQLSQNSFAGSVAAAIETPSGAVYTGVCIDTPCSMGFCAEHAAAAAMVTAGESRVVRLIAVYEDGSVIPPCGRCREFLCQLHDENPACLVQLADRVATLEELLPDRWG</sequence>
<evidence type="ECO:0000259" key="2">
    <source>
        <dbReference type="PROSITE" id="PS51747"/>
    </source>
</evidence>
<dbReference type="GO" id="GO:0008270">
    <property type="term" value="F:zinc ion binding"/>
    <property type="evidence" value="ECO:0007669"/>
    <property type="project" value="TreeGrafter"/>
</dbReference>
<dbReference type="AlphaFoldDB" id="A0AAQ1MDA5"/>
<evidence type="ECO:0000313" key="5">
    <source>
        <dbReference type="Proteomes" id="UP000184089"/>
    </source>
</evidence>
<proteinExistence type="inferred from homology"/>
<dbReference type="RefSeq" id="WP_021661003.1">
    <property type="nucleotide sequence ID" value="NZ_FQVY01000002.1"/>
</dbReference>
<dbReference type="EMBL" id="WWVX01000002">
    <property type="protein sequence ID" value="MZL68830.1"/>
    <property type="molecule type" value="Genomic_DNA"/>
</dbReference>
<name>A0AAQ1MDA5_9FIRM</name>
<dbReference type="GO" id="GO:0005829">
    <property type="term" value="C:cytosol"/>
    <property type="evidence" value="ECO:0007669"/>
    <property type="project" value="TreeGrafter"/>
</dbReference>